<proteinExistence type="predicted"/>
<reference evidence="3" key="1">
    <citation type="submission" date="2021-11" db="EMBL/GenBank/DDBJ databases">
        <authorList>
            <consortium name="Genoscope - CEA"/>
            <person name="William W."/>
        </authorList>
    </citation>
    <scope>NUCLEOTIDE SEQUENCE</scope>
</reference>
<evidence type="ECO:0000313" key="4">
    <source>
        <dbReference type="Proteomes" id="UP000789595"/>
    </source>
</evidence>
<gene>
    <name evidence="3" type="ORF">PECAL_1P34080</name>
</gene>
<dbReference type="InterPro" id="IPR000195">
    <property type="entry name" value="Rab-GAP-TBC_dom"/>
</dbReference>
<feature type="domain" description="Rab-GAP TBC" evidence="2">
    <location>
        <begin position="203"/>
        <end position="407"/>
    </location>
</feature>
<dbReference type="AlphaFoldDB" id="A0A8J2WTT1"/>
<organism evidence="3 4">
    <name type="scientific">Pelagomonas calceolata</name>
    <dbReference type="NCBI Taxonomy" id="35677"/>
    <lineage>
        <taxon>Eukaryota</taxon>
        <taxon>Sar</taxon>
        <taxon>Stramenopiles</taxon>
        <taxon>Ochrophyta</taxon>
        <taxon>Pelagophyceae</taxon>
        <taxon>Pelagomonadales</taxon>
        <taxon>Pelagomonadaceae</taxon>
        <taxon>Pelagomonas</taxon>
    </lineage>
</organism>
<sequence length="500" mass="54088">MVPDNPLTCAEKLAAAHESATLLQASWKVADIVDGALEGAVASTLEDASRHPVAEAAAAELLGASAARHGVEARPWLLRSPHAAKHERNAVLRACDQNVKRALAAKLGTDENYNEARAALAPALRVAYERHGVLSTKDVDESAPKHVRSLLELVDGAGFRAGWGCRIEDDEASKTASYDAPVADTPEEASEALRVILDCRGWSLPPSLRRRLWRIRVGPLPMARRVMRDVARLEDDGKPCYAAHPAAGAAYDAAYKSFPQAWRHVLGEDDAKLVEDAAGRALIELHALKGTSLGKRASTCAVAVACLGIRRSFDDGDRFSSSELLLVLLRLLSLPPGHSNDGATDGAQRVVSDLDEHDPELARHLRAASGGPQQLRALLAARVDVYLTTVFPLDALLFAWDHCLLDGWRDELPRFLGDALGLLRDQLLSATTPAELELVLRDAPRALRTCDVRDAWRARLRRKAASPMSPTRLERSASTSNGGGDHVSPTRLRRSATVSF</sequence>
<keyword evidence="4" id="KW-1185">Reference proteome</keyword>
<accession>A0A8J2WTT1</accession>
<evidence type="ECO:0000313" key="3">
    <source>
        <dbReference type="EMBL" id="CAH0366894.1"/>
    </source>
</evidence>
<dbReference type="EMBL" id="CAKKNE010000001">
    <property type="protein sequence ID" value="CAH0366894.1"/>
    <property type="molecule type" value="Genomic_DNA"/>
</dbReference>
<feature type="region of interest" description="Disordered" evidence="1">
    <location>
        <begin position="463"/>
        <end position="500"/>
    </location>
</feature>
<dbReference type="PROSITE" id="PS50086">
    <property type="entry name" value="TBC_RABGAP"/>
    <property type="match status" value="1"/>
</dbReference>
<comment type="caution">
    <text evidence="3">The sequence shown here is derived from an EMBL/GenBank/DDBJ whole genome shotgun (WGS) entry which is preliminary data.</text>
</comment>
<protein>
    <recommendedName>
        <fullName evidence="2">Rab-GAP TBC domain-containing protein</fullName>
    </recommendedName>
</protein>
<evidence type="ECO:0000256" key="1">
    <source>
        <dbReference type="SAM" id="MobiDB-lite"/>
    </source>
</evidence>
<name>A0A8J2WTT1_9STRA</name>
<dbReference type="Proteomes" id="UP000789595">
    <property type="component" value="Unassembled WGS sequence"/>
</dbReference>
<evidence type="ECO:0000259" key="2">
    <source>
        <dbReference type="PROSITE" id="PS50086"/>
    </source>
</evidence>